<dbReference type="InterPro" id="IPR001452">
    <property type="entry name" value="SH3_domain"/>
</dbReference>
<feature type="domain" description="SH3" evidence="2">
    <location>
        <begin position="9"/>
        <end position="61"/>
    </location>
</feature>
<sequence length="125" mass="13786">MLRAITGTVTRDVDAEDALPLTLQAGDQVRVGQAHPDWPDYFWCDDGGLCAGWVPRSVLQITGMLGIAKVEYCSNHLSARAGDPVRIMWKGDGFPSIWCENRDGDRGWIPYDALDIPPDQGVETQ</sequence>
<dbReference type="InterPro" id="IPR036028">
    <property type="entry name" value="SH3-like_dom_sf"/>
</dbReference>
<dbReference type="Proteomes" id="UP000613768">
    <property type="component" value="Unassembled WGS sequence"/>
</dbReference>
<keyword evidence="4" id="KW-1185">Reference proteome</keyword>
<evidence type="ECO:0000313" key="3">
    <source>
        <dbReference type="EMBL" id="MBD8524931.1"/>
    </source>
</evidence>
<dbReference type="EMBL" id="JACYTR010000005">
    <property type="protein sequence ID" value="MBD8524931.1"/>
    <property type="molecule type" value="Genomic_DNA"/>
</dbReference>
<keyword evidence="1" id="KW-0728">SH3 domain</keyword>
<gene>
    <name evidence="3" type="ORF">IFO71_04165</name>
</gene>
<evidence type="ECO:0000313" key="4">
    <source>
        <dbReference type="Proteomes" id="UP000613768"/>
    </source>
</evidence>
<proteinExistence type="predicted"/>
<dbReference type="AlphaFoldDB" id="A0AAW3ZKU3"/>
<evidence type="ECO:0000259" key="2">
    <source>
        <dbReference type="Pfam" id="PF07653"/>
    </source>
</evidence>
<comment type="caution">
    <text evidence="3">The sequence shown here is derived from an EMBL/GenBank/DDBJ whole genome shotgun (WGS) entry which is preliminary data.</text>
</comment>
<dbReference type="Pfam" id="PF07653">
    <property type="entry name" value="SH3_2"/>
    <property type="match status" value="1"/>
</dbReference>
<dbReference type="SUPFAM" id="SSF50044">
    <property type="entry name" value="SH3-domain"/>
    <property type="match status" value="1"/>
</dbReference>
<reference evidence="3 4" key="1">
    <citation type="submission" date="2020-09" db="EMBL/GenBank/DDBJ databases">
        <title>Pseudoxanthomonas sp. CAU 1598 isolated from sand of Yaerae Beach.</title>
        <authorList>
            <person name="Kim W."/>
        </authorList>
    </citation>
    <scope>NUCLEOTIDE SEQUENCE [LARGE SCALE GENOMIC DNA]</scope>
    <source>
        <strain evidence="3 4">CAU 1598</strain>
    </source>
</reference>
<name>A0AAW3ZKU3_9GAMM</name>
<accession>A0AAW3ZKU3</accession>
<dbReference type="RefSeq" id="WP_192028278.1">
    <property type="nucleotide sequence ID" value="NZ_JACYTR010000005.1"/>
</dbReference>
<evidence type="ECO:0000256" key="1">
    <source>
        <dbReference type="ARBA" id="ARBA00022443"/>
    </source>
</evidence>
<organism evidence="3 4">
    <name type="scientific">Pseudomarimonas arenosa</name>
    <dbReference type="NCBI Taxonomy" id="2774145"/>
    <lineage>
        <taxon>Bacteria</taxon>
        <taxon>Pseudomonadati</taxon>
        <taxon>Pseudomonadota</taxon>
        <taxon>Gammaproteobacteria</taxon>
        <taxon>Lysobacterales</taxon>
        <taxon>Lysobacteraceae</taxon>
        <taxon>Pseudomarimonas</taxon>
    </lineage>
</organism>
<protein>
    <recommendedName>
        <fullName evidence="2">SH3 domain-containing protein</fullName>
    </recommendedName>
</protein>